<evidence type="ECO:0000256" key="3">
    <source>
        <dbReference type="ARBA" id="ARBA00022989"/>
    </source>
</evidence>
<comment type="subcellular location">
    <subcellularLocation>
        <location evidence="1">Membrane</location>
    </subcellularLocation>
</comment>
<accession>A0A344UEU5</accession>
<dbReference type="InterPro" id="IPR001129">
    <property type="entry name" value="Membr-assoc_MAPEG"/>
</dbReference>
<evidence type="ECO:0000313" key="7">
    <source>
        <dbReference type="EMBL" id="AXE33793.1"/>
    </source>
</evidence>
<dbReference type="Proteomes" id="UP000252038">
    <property type="component" value="Chromosome"/>
</dbReference>
<dbReference type="AlphaFoldDB" id="A0A344UEU5"/>
<keyword evidence="3 5" id="KW-1133">Transmembrane helix</keyword>
<dbReference type="Pfam" id="PF01124">
    <property type="entry name" value="MAPEG"/>
    <property type="match status" value="1"/>
</dbReference>
<keyword evidence="6" id="KW-0732">Signal</keyword>
<feature type="transmembrane region" description="Helical" evidence="5">
    <location>
        <begin position="103"/>
        <end position="120"/>
    </location>
</feature>
<dbReference type="EMBL" id="CP029554">
    <property type="protein sequence ID" value="AXE33793.1"/>
    <property type="molecule type" value="Genomic_DNA"/>
</dbReference>
<proteinExistence type="predicted"/>
<dbReference type="Gene3D" id="1.20.120.550">
    <property type="entry name" value="Membrane associated eicosanoid/glutathione metabolism-like domain"/>
    <property type="match status" value="1"/>
</dbReference>
<feature type="signal peptide" evidence="6">
    <location>
        <begin position="1"/>
        <end position="24"/>
    </location>
</feature>
<dbReference type="PANTHER" id="PTHR35371:SF1">
    <property type="entry name" value="BLR7753 PROTEIN"/>
    <property type="match status" value="1"/>
</dbReference>
<protein>
    <recommendedName>
        <fullName evidence="9">MAPEG family protein</fullName>
    </recommendedName>
</protein>
<dbReference type="PANTHER" id="PTHR35371">
    <property type="entry name" value="INNER MEMBRANE PROTEIN"/>
    <property type="match status" value="1"/>
</dbReference>
<feature type="chain" id="PRO_5016938848" description="MAPEG family protein" evidence="6">
    <location>
        <begin position="25"/>
        <end position="128"/>
    </location>
</feature>
<evidence type="ECO:0000256" key="4">
    <source>
        <dbReference type="ARBA" id="ARBA00023136"/>
    </source>
</evidence>
<reference evidence="7 8" key="1">
    <citation type="submission" date="2018-05" db="EMBL/GenBank/DDBJ databases">
        <title>Genome sequencing, assembly and analysis of the novel insecticidal bacterium, Chromobacterium phragmitis.</title>
        <authorList>
            <person name="Sparks M.E."/>
            <person name="Blackburn M.B."/>
            <person name="Gundersen-Rindal D.E."/>
        </authorList>
    </citation>
    <scope>NUCLEOTIDE SEQUENCE [LARGE SCALE GENOMIC DNA]</scope>
    <source>
        <strain evidence="7">IIBBL 274-1</strain>
    </source>
</reference>
<dbReference type="InterPro" id="IPR023352">
    <property type="entry name" value="MAPEG-like_dom_sf"/>
</dbReference>
<keyword evidence="4 5" id="KW-0472">Membrane</keyword>
<evidence type="ECO:0008006" key="9">
    <source>
        <dbReference type="Google" id="ProtNLM"/>
    </source>
</evidence>
<dbReference type="GO" id="GO:0016020">
    <property type="term" value="C:membrane"/>
    <property type="evidence" value="ECO:0007669"/>
    <property type="project" value="UniProtKB-SubCell"/>
</dbReference>
<evidence type="ECO:0000256" key="5">
    <source>
        <dbReference type="SAM" id="Phobius"/>
    </source>
</evidence>
<evidence type="ECO:0000256" key="1">
    <source>
        <dbReference type="ARBA" id="ARBA00004370"/>
    </source>
</evidence>
<keyword evidence="2 5" id="KW-0812">Transmembrane</keyword>
<sequence length="128" mass="13779">MPFVLWSLLLAALLPLLWAGVAKAGARVDNHRPREAAARAEGHRQRAGWAQQNAWEALPVWMAAVMAAWLMKVPAADMNAAAVVFIVARVAHGLLYIADQASLRSLSWLIGLLAGLYLFLRAGGVIAS</sequence>
<feature type="transmembrane region" description="Helical" evidence="5">
    <location>
        <begin position="54"/>
        <end position="71"/>
    </location>
</feature>
<evidence type="ECO:0000256" key="2">
    <source>
        <dbReference type="ARBA" id="ARBA00022692"/>
    </source>
</evidence>
<evidence type="ECO:0000313" key="8">
    <source>
        <dbReference type="Proteomes" id="UP000252038"/>
    </source>
</evidence>
<evidence type="ECO:0000256" key="6">
    <source>
        <dbReference type="SAM" id="SignalP"/>
    </source>
</evidence>
<dbReference type="KEGG" id="chrb:DK843_05345"/>
<gene>
    <name evidence="7" type="ORF">DK843_05345</name>
</gene>
<name>A0A344UEU5_9NEIS</name>
<organism evidence="7 8">
    <name type="scientific">Chromobacterium phragmitis</name>
    <dbReference type="NCBI Taxonomy" id="2202141"/>
    <lineage>
        <taxon>Bacteria</taxon>
        <taxon>Pseudomonadati</taxon>
        <taxon>Pseudomonadota</taxon>
        <taxon>Betaproteobacteria</taxon>
        <taxon>Neisseriales</taxon>
        <taxon>Chromobacteriaceae</taxon>
        <taxon>Chromobacterium</taxon>
    </lineage>
</organism>
<feature type="transmembrane region" description="Helical" evidence="5">
    <location>
        <begin position="78"/>
        <end position="97"/>
    </location>
</feature>
<dbReference type="RefSeq" id="WP_114072736.1">
    <property type="nucleotide sequence ID" value="NZ_CP029554.1"/>
</dbReference>
<dbReference type="SUPFAM" id="SSF161084">
    <property type="entry name" value="MAPEG domain-like"/>
    <property type="match status" value="1"/>
</dbReference>